<comment type="caution">
    <text evidence="2">The sequence shown here is derived from an EMBL/GenBank/DDBJ whole genome shotgun (WGS) entry which is preliminary data.</text>
</comment>
<dbReference type="Pfam" id="PF10635">
    <property type="entry name" value="DisA-linker"/>
    <property type="match status" value="1"/>
</dbReference>
<feature type="domain" description="DNA integrity scanning DisA linker region" evidence="1">
    <location>
        <begin position="2"/>
        <end position="108"/>
    </location>
</feature>
<evidence type="ECO:0000259" key="1">
    <source>
        <dbReference type="Pfam" id="PF10635"/>
    </source>
</evidence>
<organism evidence="2">
    <name type="scientific">marine sediment metagenome</name>
    <dbReference type="NCBI Taxonomy" id="412755"/>
    <lineage>
        <taxon>unclassified sequences</taxon>
        <taxon>metagenomes</taxon>
        <taxon>ecological metagenomes</taxon>
    </lineage>
</organism>
<dbReference type="InterPro" id="IPR038331">
    <property type="entry name" value="DisA_sf"/>
</dbReference>
<sequence length="122" mass="14329">NKLNLLEIDEAMTLFDVVSVWQTAEMAKMLASEIERYLYELGTEGILVRIQLSQIMDEIDNELFYLIRDYIYDENRFEDAIKKESNLSYDKPVNLNKLAEILGFSSSYTYLDKIVNPRGFRI</sequence>
<protein>
    <recommendedName>
        <fullName evidence="1">DNA integrity scanning DisA linker region domain-containing protein</fullName>
    </recommendedName>
</protein>
<reference evidence="2" key="1">
    <citation type="journal article" date="2014" name="Front. Microbiol.">
        <title>High frequency of phylogenetically diverse reductive dehalogenase-homologous genes in deep subseafloor sedimentary metagenomes.</title>
        <authorList>
            <person name="Kawai M."/>
            <person name="Futagami T."/>
            <person name="Toyoda A."/>
            <person name="Takaki Y."/>
            <person name="Nishi S."/>
            <person name="Hori S."/>
            <person name="Arai W."/>
            <person name="Tsubouchi T."/>
            <person name="Morono Y."/>
            <person name="Uchiyama I."/>
            <person name="Ito T."/>
            <person name="Fujiyama A."/>
            <person name="Inagaki F."/>
            <person name="Takami H."/>
        </authorList>
    </citation>
    <scope>NUCLEOTIDE SEQUENCE</scope>
    <source>
        <strain evidence="2">Expedition CK06-06</strain>
    </source>
</reference>
<accession>X1P515</accession>
<feature type="non-terminal residue" evidence="2">
    <location>
        <position position="122"/>
    </location>
</feature>
<feature type="non-terminal residue" evidence="2">
    <location>
        <position position="1"/>
    </location>
</feature>
<gene>
    <name evidence="2" type="ORF">S06H3_24606</name>
</gene>
<dbReference type="InterPro" id="IPR018906">
    <property type="entry name" value="DNA_integrity_scan_DisA_link"/>
</dbReference>
<dbReference type="AlphaFoldDB" id="X1P515"/>
<dbReference type="EMBL" id="BARV01013766">
    <property type="protein sequence ID" value="GAI25989.1"/>
    <property type="molecule type" value="Genomic_DNA"/>
</dbReference>
<dbReference type="Gene3D" id="1.20.1260.110">
    <property type="entry name" value="DNA integrity scanning linker region"/>
    <property type="match status" value="1"/>
</dbReference>
<name>X1P515_9ZZZZ</name>
<evidence type="ECO:0000313" key="2">
    <source>
        <dbReference type="EMBL" id="GAI25989.1"/>
    </source>
</evidence>
<proteinExistence type="predicted"/>